<dbReference type="GO" id="GO:0006281">
    <property type="term" value="P:DNA repair"/>
    <property type="evidence" value="ECO:0007669"/>
    <property type="project" value="TreeGrafter"/>
</dbReference>
<dbReference type="GO" id="GO:0046872">
    <property type="term" value="F:metal ion binding"/>
    <property type="evidence" value="ECO:0007669"/>
    <property type="project" value="UniProtKB-KW"/>
</dbReference>
<dbReference type="PANTHER" id="PTHR13710:SF105">
    <property type="entry name" value="ATP-DEPENDENT DNA HELICASE Q1"/>
    <property type="match status" value="1"/>
</dbReference>
<proteinExistence type="inferred from homology"/>
<keyword evidence="8" id="KW-0413">Isomerase</keyword>
<dbReference type="InterPro" id="IPR032284">
    <property type="entry name" value="RecQ_Zn-bd"/>
</dbReference>
<organism evidence="15 16">
    <name type="scientific">Flavobacterium humi</name>
    <dbReference type="NCBI Taxonomy" id="2562683"/>
    <lineage>
        <taxon>Bacteria</taxon>
        <taxon>Pseudomonadati</taxon>
        <taxon>Bacteroidota</taxon>
        <taxon>Flavobacteriia</taxon>
        <taxon>Flavobacteriales</taxon>
        <taxon>Flavobacteriaceae</taxon>
        <taxon>Flavobacterium</taxon>
    </lineage>
</organism>
<evidence type="ECO:0000313" key="16">
    <source>
        <dbReference type="Proteomes" id="UP000297407"/>
    </source>
</evidence>
<dbReference type="SMART" id="SM00487">
    <property type="entry name" value="DEXDc"/>
    <property type="match status" value="1"/>
</dbReference>
<keyword evidence="5 15" id="KW-0347">Helicase</keyword>
<comment type="similarity">
    <text evidence="1">Belongs to the helicase family. RecQ subfamily.</text>
</comment>
<dbReference type="InterPro" id="IPR036388">
    <property type="entry name" value="WH-like_DNA-bd_sf"/>
</dbReference>
<comment type="catalytic activity">
    <reaction evidence="9">
        <text>Couples ATP hydrolysis with the unwinding of duplex DNA by translocating in the 3'-5' direction.</text>
        <dbReference type="EC" id="5.6.2.4"/>
    </reaction>
</comment>
<accession>A0A4Z0L365</accession>
<feature type="domain" description="Helicase ATP-binding" evidence="13">
    <location>
        <begin position="25"/>
        <end position="193"/>
    </location>
</feature>
<dbReference type="GO" id="GO:0003677">
    <property type="term" value="F:DNA binding"/>
    <property type="evidence" value="ECO:0007669"/>
    <property type="project" value="UniProtKB-KW"/>
</dbReference>
<dbReference type="GO" id="GO:0009378">
    <property type="term" value="F:four-way junction helicase activity"/>
    <property type="evidence" value="ECO:0007669"/>
    <property type="project" value="TreeGrafter"/>
</dbReference>
<dbReference type="GO" id="GO:0043138">
    <property type="term" value="F:3'-5' DNA helicase activity"/>
    <property type="evidence" value="ECO:0007669"/>
    <property type="project" value="UniProtKB-EC"/>
</dbReference>
<keyword evidence="7" id="KW-0238">DNA-binding</keyword>
<comment type="caution">
    <text evidence="15">The sequence shown here is derived from an EMBL/GenBank/DDBJ whole genome shotgun (WGS) entry which is preliminary data.</text>
</comment>
<evidence type="ECO:0000256" key="10">
    <source>
        <dbReference type="ARBA" id="ARBA00034808"/>
    </source>
</evidence>
<evidence type="ECO:0000256" key="7">
    <source>
        <dbReference type="ARBA" id="ARBA00023125"/>
    </source>
</evidence>
<keyword evidence="6" id="KW-0067">ATP-binding</keyword>
<protein>
    <recommendedName>
        <fullName evidence="11">ATP-dependent DNA helicase RecQ</fullName>
        <ecNumber evidence="10">5.6.2.4</ecNumber>
    </recommendedName>
    <alternativeName>
        <fullName evidence="12">DNA 3'-5' helicase RecQ</fullName>
    </alternativeName>
</protein>
<keyword evidence="2" id="KW-0479">Metal-binding</keyword>
<dbReference type="GO" id="GO:0006310">
    <property type="term" value="P:DNA recombination"/>
    <property type="evidence" value="ECO:0007669"/>
    <property type="project" value="InterPro"/>
</dbReference>
<evidence type="ECO:0000256" key="11">
    <source>
        <dbReference type="ARBA" id="ARBA00044535"/>
    </source>
</evidence>
<name>A0A4Z0L365_9FLAO</name>
<keyword evidence="16" id="KW-1185">Reference proteome</keyword>
<evidence type="ECO:0000256" key="9">
    <source>
        <dbReference type="ARBA" id="ARBA00034617"/>
    </source>
</evidence>
<dbReference type="InterPro" id="IPR011545">
    <property type="entry name" value="DEAD/DEAH_box_helicase_dom"/>
</dbReference>
<dbReference type="CDD" id="cd17920">
    <property type="entry name" value="DEXHc_RecQ"/>
    <property type="match status" value="1"/>
</dbReference>
<keyword evidence="3" id="KW-0547">Nucleotide-binding</keyword>
<dbReference type="PROSITE" id="PS51194">
    <property type="entry name" value="HELICASE_CTER"/>
    <property type="match status" value="1"/>
</dbReference>
<evidence type="ECO:0000259" key="14">
    <source>
        <dbReference type="PROSITE" id="PS51194"/>
    </source>
</evidence>
<feature type="domain" description="Helicase C-terminal" evidence="14">
    <location>
        <begin position="217"/>
        <end position="383"/>
    </location>
</feature>
<dbReference type="GO" id="GO:0005524">
    <property type="term" value="F:ATP binding"/>
    <property type="evidence" value="ECO:0007669"/>
    <property type="project" value="UniProtKB-KW"/>
</dbReference>
<dbReference type="GO" id="GO:0043590">
    <property type="term" value="C:bacterial nucleoid"/>
    <property type="evidence" value="ECO:0007669"/>
    <property type="project" value="TreeGrafter"/>
</dbReference>
<dbReference type="InterPro" id="IPR001650">
    <property type="entry name" value="Helicase_C-like"/>
</dbReference>
<dbReference type="RefSeq" id="WP_135527546.1">
    <property type="nucleotide sequence ID" value="NZ_SRLH01000009.1"/>
</dbReference>
<dbReference type="EC" id="5.6.2.4" evidence="10"/>
<dbReference type="Pfam" id="PF00271">
    <property type="entry name" value="Helicase_C"/>
    <property type="match status" value="1"/>
</dbReference>
<dbReference type="InterPro" id="IPR004589">
    <property type="entry name" value="DNA_helicase_ATP-dep_RecQ"/>
</dbReference>
<evidence type="ECO:0000256" key="3">
    <source>
        <dbReference type="ARBA" id="ARBA00022741"/>
    </source>
</evidence>
<evidence type="ECO:0000256" key="12">
    <source>
        <dbReference type="ARBA" id="ARBA00044550"/>
    </source>
</evidence>
<dbReference type="OrthoDB" id="9763310at2"/>
<evidence type="ECO:0000256" key="2">
    <source>
        <dbReference type="ARBA" id="ARBA00022723"/>
    </source>
</evidence>
<dbReference type="GO" id="GO:0005737">
    <property type="term" value="C:cytoplasm"/>
    <property type="evidence" value="ECO:0007669"/>
    <property type="project" value="TreeGrafter"/>
</dbReference>
<evidence type="ECO:0000256" key="4">
    <source>
        <dbReference type="ARBA" id="ARBA00022801"/>
    </source>
</evidence>
<dbReference type="InterPro" id="IPR036390">
    <property type="entry name" value="WH_DNA-bd_sf"/>
</dbReference>
<evidence type="ECO:0000259" key="13">
    <source>
        <dbReference type="PROSITE" id="PS51192"/>
    </source>
</evidence>
<dbReference type="SUPFAM" id="SSF52540">
    <property type="entry name" value="P-loop containing nucleoside triphosphate hydrolases"/>
    <property type="match status" value="1"/>
</dbReference>
<evidence type="ECO:0000256" key="6">
    <source>
        <dbReference type="ARBA" id="ARBA00022840"/>
    </source>
</evidence>
<dbReference type="FunFam" id="3.40.50.300:FF:000296">
    <property type="entry name" value="ATP-dependent DNA helicase RecQ"/>
    <property type="match status" value="1"/>
</dbReference>
<evidence type="ECO:0000256" key="5">
    <source>
        <dbReference type="ARBA" id="ARBA00022806"/>
    </source>
</evidence>
<dbReference type="AlphaFoldDB" id="A0A4Z0L365"/>
<dbReference type="InterPro" id="IPR027417">
    <property type="entry name" value="P-loop_NTPase"/>
</dbReference>
<dbReference type="GO" id="GO:0030894">
    <property type="term" value="C:replisome"/>
    <property type="evidence" value="ECO:0007669"/>
    <property type="project" value="TreeGrafter"/>
</dbReference>
<dbReference type="Gene3D" id="1.10.10.10">
    <property type="entry name" value="Winged helix-like DNA-binding domain superfamily/Winged helix DNA-binding domain"/>
    <property type="match status" value="1"/>
</dbReference>
<dbReference type="Gene3D" id="3.40.50.300">
    <property type="entry name" value="P-loop containing nucleotide triphosphate hydrolases"/>
    <property type="match status" value="2"/>
</dbReference>
<evidence type="ECO:0000256" key="8">
    <source>
        <dbReference type="ARBA" id="ARBA00023235"/>
    </source>
</evidence>
<dbReference type="GO" id="GO:0016787">
    <property type="term" value="F:hydrolase activity"/>
    <property type="evidence" value="ECO:0007669"/>
    <property type="project" value="UniProtKB-KW"/>
</dbReference>
<sequence>MQEALQILQKYWHYDAFRPVQEDIIRSVLEGNDTFGLMPTGGGKSLCFQVPAMVNEGLCLVISPLVALMKDQVNQLQARDIKAIALTGSIKPDELIALLDNCQFGNYKFLYLSPERLEQDWVLERIKALPISLIAIDEAHCVSQWGHDFRPSYLKIKNLKQHFTKIPFIALTASATPPVQEDIIGLLGLEAPKVFQQSFARHNLGYFIIKAEDKLYKLNQILTKNPQSAIIYVRNRKNCHEYAAQLKALGHKTTFYHGGLPVKEKEKNMVSWMQDETPVMVATSAFGMGIDKPDVKTVIHINLPENLESYYQEAGRAGRNGEKAFAVLISSPSDVVRAESQFLSVLPDTAFLKEVFVKLCNYFRIGYGEGINEEFPFSLNQFCGQYKFPAVKTFNALQFLDRQGILSLSQEFSEKVQIQFLIESREVIRYSSLNPDDATVISVILRSYPGIFDLQTNINTVFIAKKANTTEAKVLHLLEKLKNLNIVAYFSQQNESKITFLEVREDDRTINRVSKHLEKQNQVKQKQLDAVIRYVSDEGSCKSRLLLGYFGEKNTADCGICSYCTQKKPSSFTIEAIRTEIVRLLAGKDMTSRDLAAVLPTEEAEMLEALKQLLEHGIISFNTKNQYTLHKK</sequence>
<dbReference type="SUPFAM" id="SSF46785">
    <property type="entry name" value="Winged helix' DNA-binding domain"/>
    <property type="match status" value="1"/>
</dbReference>
<dbReference type="InterPro" id="IPR014001">
    <property type="entry name" value="Helicase_ATP-bd"/>
</dbReference>
<dbReference type="EMBL" id="SRLH01000009">
    <property type="protein sequence ID" value="TGD56774.1"/>
    <property type="molecule type" value="Genomic_DNA"/>
</dbReference>
<dbReference type="Pfam" id="PF00270">
    <property type="entry name" value="DEAD"/>
    <property type="match status" value="1"/>
</dbReference>
<dbReference type="Pfam" id="PF16124">
    <property type="entry name" value="RecQ_Zn_bind"/>
    <property type="match status" value="1"/>
</dbReference>
<dbReference type="PANTHER" id="PTHR13710">
    <property type="entry name" value="DNA HELICASE RECQ FAMILY MEMBER"/>
    <property type="match status" value="1"/>
</dbReference>
<dbReference type="SMART" id="SM00490">
    <property type="entry name" value="HELICc"/>
    <property type="match status" value="1"/>
</dbReference>
<dbReference type="PROSITE" id="PS51192">
    <property type="entry name" value="HELICASE_ATP_BIND_1"/>
    <property type="match status" value="1"/>
</dbReference>
<keyword evidence="4" id="KW-0378">Hydrolase</keyword>
<evidence type="ECO:0000256" key="1">
    <source>
        <dbReference type="ARBA" id="ARBA00005446"/>
    </source>
</evidence>
<dbReference type="NCBIfam" id="TIGR00614">
    <property type="entry name" value="recQ_fam"/>
    <property type="match status" value="1"/>
</dbReference>
<reference evidence="15 16" key="1">
    <citation type="submission" date="2019-04" db="EMBL/GenBank/DDBJ databases">
        <title>Flavobacterium sp. strain DS2-A Genome sequencing and assembly.</title>
        <authorList>
            <person name="Kim I."/>
        </authorList>
    </citation>
    <scope>NUCLEOTIDE SEQUENCE [LARGE SCALE GENOMIC DNA]</scope>
    <source>
        <strain evidence="15 16">DS2-A</strain>
    </source>
</reference>
<gene>
    <name evidence="15" type="ORF">E4635_15145</name>
</gene>
<dbReference type="Proteomes" id="UP000297407">
    <property type="component" value="Unassembled WGS sequence"/>
</dbReference>
<evidence type="ECO:0000313" key="15">
    <source>
        <dbReference type="EMBL" id="TGD56774.1"/>
    </source>
</evidence>